<evidence type="ECO:0000256" key="5">
    <source>
        <dbReference type="ARBA" id="ARBA00022822"/>
    </source>
</evidence>
<comment type="function">
    <text evidence="1 9">The alpha subunit is responsible for the aldol cleavage of indoleglycerol phosphate to indole and glyceraldehyde 3-phosphate.</text>
</comment>
<keyword evidence="4 9" id="KW-0028">Amino-acid biosynthesis</keyword>
<dbReference type="CDD" id="cd04724">
    <property type="entry name" value="Tryptophan_synthase_alpha"/>
    <property type="match status" value="1"/>
</dbReference>
<reference evidence="11 14" key="2">
    <citation type="submission" date="2019-10" db="EMBL/GenBank/DDBJ databases">
        <title>Prolixibacter strains distinguished by the presence of nitrate reductase genes were adept at nitrate-dependent anaerobic corrosion of metallic iron and carbon steel.</title>
        <authorList>
            <person name="Iino T."/>
            <person name="Shono N."/>
            <person name="Ito K."/>
            <person name="Nakamura R."/>
            <person name="Sueoka K."/>
            <person name="Harayama S."/>
            <person name="Ohkuma M."/>
        </authorList>
    </citation>
    <scope>NUCLEOTIDE SEQUENCE [LARGE SCALE GENOMIC DNA]</scope>
    <source>
        <strain evidence="11 14">MIC1-1</strain>
    </source>
</reference>
<dbReference type="InterPro" id="IPR013785">
    <property type="entry name" value="Aldolase_TIM"/>
</dbReference>
<keyword evidence="14" id="KW-1185">Reference proteome</keyword>
<dbReference type="AlphaFoldDB" id="A0A2P8CI19"/>
<dbReference type="Pfam" id="PF00290">
    <property type="entry name" value="Trp_syntA"/>
    <property type="match status" value="1"/>
</dbReference>
<evidence type="ECO:0000256" key="10">
    <source>
        <dbReference type="RuleBase" id="RU003662"/>
    </source>
</evidence>
<gene>
    <name evidence="9 11" type="primary">trpA</name>
    <name evidence="12" type="ORF">CLV93_102408</name>
    <name evidence="11" type="ORF">JCM18694_10300</name>
</gene>
<evidence type="ECO:0000256" key="4">
    <source>
        <dbReference type="ARBA" id="ARBA00022605"/>
    </source>
</evidence>
<keyword evidence="6 9" id="KW-0057">Aromatic amino acid biosynthesis</keyword>
<dbReference type="FunFam" id="3.20.20.70:FF:000037">
    <property type="entry name" value="Tryptophan synthase alpha chain"/>
    <property type="match status" value="1"/>
</dbReference>
<comment type="caution">
    <text evidence="12">The sequence shown here is derived from an EMBL/GenBank/DDBJ whole genome shotgun (WGS) entry which is preliminary data.</text>
</comment>
<name>A0A2P8CI19_9BACT</name>
<evidence type="ECO:0000313" key="11">
    <source>
        <dbReference type="EMBL" id="GET20784.1"/>
    </source>
</evidence>
<evidence type="ECO:0000256" key="6">
    <source>
        <dbReference type="ARBA" id="ARBA00023141"/>
    </source>
</evidence>
<dbReference type="PROSITE" id="PS00167">
    <property type="entry name" value="TRP_SYNTHASE_ALPHA"/>
    <property type="match status" value="1"/>
</dbReference>
<evidence type="ECO:0000256" key="9">
    <source>
        <dbReference type="HAMAP-Rule" id="MF_00131"/>
    </source>
</evidence>
<evidence type="ECO:0000256" key="8">
    <source>
        <dbReference type="ARBA" id="ARBA00049047"/>
    </source>
</evidence>
<dbReference type="Gene3D" id="3.20.20.70">
    <property type="entry name" value="Aldolase class I"/>
    <property type="match status" value="1"/>
</dbReference>
<dbReference type="EMBL" id="PYGC01000002">
    <property type="protein sequence ID" value="PSK84618.1"/>
    <property type="molecule type" value="Genomic_DNA"/>
</dbReference>
<dbReference type="GO" id="GO:0005829">
    <property type="term" value="C:cytosol"/>
    <property type="evidence" value="ECO:0007669"/>
    <property type="project" value="TreeGrafter"/>
</dbReference>
<dbReference type="InterPro" id="IPR011060">
    <property type="entry name" value="RibuloseP-bd_barrel"/>
</dbReference>
<organism evidence="12 13">
    <name type="scientific">Prolixibacter denitrificans</name>
    <dbReference type="NCBI Taxonomy" id="1541063"/>
    <lineage>
        <taxon>Bacteria</taxon>
        <taxon>Pseudomonadati</taxon>
        <taxon>Bacteroidota</taxon>
        <taxon>Bacteroidia</taxon>
        <taxon>Marinilabiliales</taxon>
        <taxon>Prolixibacteraceae</taxon>
        <taxon>Prolixibacter</taxon>
    </lineage>
</organism>
<dbReference type="Proteomes" id="UP000396862">
    <property type="component" value="Unassembled WGS sequence"/>
</dbReference>
<protein>
    <recommendedName>
        <fullName evidence="9">Tryptophan synthase alpha chain</fullName>
        <ecNumber evidence="9">4.2.1.20</ecNumber>
    </recommendedName>
</protein>
<dbReference type="PANTHER" id="PTHR43406:SF1">
    <property type="entry name" value="TRYPTOPHAN SYNTHASE ALPHA CHAIN, CHLOROPLASTIC"/>
    <property type="match status" value="1"/>
</dbReference>
<feature type="active site" description="Proton acceptor" evidence="9">
    <location>
        <position position="58"/>
    </location>
</feature>
<feature type="active site" description="Proton acceptor" evidence="9">
    <location>
        <position position="47"/>
    </location>
</feature>
<dbReference type="HAMAP" id="MF_00131">
    <property type="entry name" value="Trp_synth_alpha"/>
    <property type="match status" value="1"/>
</dbReference>
<comment type="pathway">
    <text evidence="2 9">Amino-acid biosynthesis; L-tryptophan biosynthesis; L-tryptophan from chorismate: step 5/5.</text>
</comment>
<dbReference type="PANTHER" id="PTHR43406">
    <property type="entry name" value="TRYPTOPHAN SYNTHASE, ALPHA CHAIN"/>
    <property type="match status" value="1"/>
</dbReference>
<evidence type="ECO:0000256" key="2">
    <source>
        <dbReference type="ARBA" id="ARBA00004733"/>
    </source>
</evidence>
<dbReference type="NCBIfam" id="TIGR00262">
    <property type="entry name" value="trpA"/>
    <property type="match status" value="1"/>
</dbReference>
<dbReference type="InterPro" id="IPR018204">
    <property type="entry name" value="Trp_synthase_alpha_AS"/>
</dbReference>
<comment type="similarity">
    <text evidence="9 10">Belongs to the TrpA family.</text>
</comment>
<accession>A0A2P8CI19</accession>
<keyword evidence="7 9" id="KW-0456">Lyase</keyword>
<evidence type="ECO:0000256" key="1">
    <source>
        <dbReference type="ARBA" id="ARBA00003365"/>
    </source>
</evidence>
<dbReference type="GO" id="GO:0004834">
    <property type="term" value="F:tryptophan synthase activity"/>
    <property type="evidence" value="ECO:0007669"/>
    <property type="project" value="UniProtKB-UniRule"/>
</dbReference>
<dbReference type="SUPFAM" id="SSF51366">
    <property type="entry name" value="Ribulose-phoshate binding barrel"/>
    <property type="match status" value="1"/>
</dbReference>
<sequence>MENRINRLFKEKPNNILSVYFTAGFPQLNDTEEIIVELEKSGADLIEIGIPFSDPVADGPTIQKSSDKALKNGMSIKLLFEQLKDIRRHVKLPLVLMGYFNNVLQYGVEDFCRKANEIGIDGIILPDLPLEVYENEYRPFFEQNNLRNIFLITPQTSEARIRKIDALSNGFIYMVSSSSTTGAKSNVTEQQEAYFKRIQGMNLKNPRLVGFGISNNTTFVNSCRYSNGAIVGSAFIKALSDEGSISQNVKKFIDLIHSSEENK</sequence>
<evidence type="ECO:0000313" key="13">
    <source>
        <dbReference type="Proteomes" id="UP000240621"/>
    </source>
</evidence>
<comment type="catalytic activity">
    <reaction evidence="8 9">
        <text>(1S,2R)-1-C-(indol-3-yl)glycerol 3-phosphate + L-serine = D-glyceraldehyde 3-phosphate + L-tryptophan + H2O</text>
        <dbReference type="Rhea" id="RHEA:10532"/>
        <dbReference type="ChEBI" id="CHEBI:15377"/>
        <dbReference type="ChEBI" id="CHEBI:33384"/>
        <dbReference type="ChEBI" id="CHEBI:57912"/>
        <dbReference type="ChEBI" id="CHEBI:58866"/>
        <dbReference type="ChEBI" id="CHEBI:59776"/>
        <dbReference type="EC" id="4.2.1.20"/>
    </reaction>
</comment>
<dbReference type="UniPathway" id="UPA00035">
    <property type="reaction ID" value="UER00044"/>
</dbReference>
<dbReference type="InterPro" id="IPR002028">
    <property type="entry name" value="Trp_synthase_suA"/>
</dbReference>
<keyword evidence="5 9" id="KW-0822">Tryptophan biosynthesis</keyword>
<dbReference type="EMBL" id="BLAU01000001">
    <property type="protein sequence ID" value="GET20784.1"/>
    <property type="molecule type" value="Genomic_DNA"/>
</dbReference>
<evidence type="ECO:0000313" key="12">
    <source>
        <dbReference type="EMBL" id="PSK84618.1"/>
    </source>
</evidence>
<comment type="subunit">
    <text evidence="3 9">Tetramer of two alpha and two beta chains.</text>
</comment>
<evidence type="ECO:0000313" key="14">
    <source>
        <dbReference type="Proteomes" id="UP000396862"/>
    </source>
</evidence>
<evidence type="ECO:0000256" key="7">
    <source>
        <dbReference type="ARBA" id="ARBA00023239"/>
    </source>
</evidence>
<dbReference type="OrthoDB" id="9804578at2"/>
<dbReference type="EC" id="4.2.1.20" evidence="9"/>
<proteinExistence type="inferred from homology"/>
<dbReference type="RefSeq" id="WP_106541203.1">
    <property type="nucleotide sequence ID" value="NZ_BLAU01000001.1"/>
</dbReference>
<dbReference type="Proteomes" id="UP000240621">
    <property type="component" value="Unassembled WGS sequence"/>
</dbReference>
<reference evidence="12 13" key="1">
    <citation type="submission" date="2018-03" db="EMBL/GenBank/DDBJ databases">
        <title>Genomic Encyclopedia of Archaeal and Bacterial Type Strains, Phase II (KMG-II): from individual species to whole genera.</title>
        <authorList>
            <person name="Goeker M."/>
        </authorList>
    </citation>
    <scope>NUCLEOTIDE SEQUENCE [LARGE SCALE GENOMIC DNA]</scope>
    <source>
        <strain evidence="12 13">DSM 27267</strain>
    </source>
</reference>
<evidence type="ECO:0000256" key="3">
    <source>
        <dbReference type="ARBA" id="ARBA00011270"/>
    </source>
</evidence>